<dbReference type="PANTHER" id="PTHR11091:SF0">
    <property type="entry name" value="MALATE DEHYDROGENASE"/>
    <property type="match status" value="1"/>
</dbReference>
<dbReference type="GO" id="GO:0016491">
    <property type="term" value="F:oxidoreductase activity"/>
    <property type="evidence" value="ECO:0007669"/>
    <property type="project" value="UniProtKB-KW"/>
</dbReference>
<dbReference type="Gene3D" id="1.10.1530.10">
    <property type="match status" value="1"/>
</dbReference>
<evidence type="ECO:0000256" key="2">
    <source>
        <dbReference type="ARBA" id="ARBA00023002"/>
    </source>
</evidence>
<sequence>MLVTDHDLQRVLCEILRHAGSDEYEAGLVADHLVRANLTGHDSHGAGMLPNYVRSVQAGLLLPGTTASLVRDDGSIMVFDGQRGYGQRVAAESMDAAIRRCRETGLVVMALRNAHHIGRVGSYGEQSIAAGLVSLHFVNVIDHAPLVVPFGGRDARYSTNPLCMAMPATAGTPAILLDMATSKIALGKARVAQNSGKTVAPGLLLDHQGEATTDPAVMFREPRGALLPFGDHKGYGLAFFCELLAGVLTGGGTIQPGNPRQGSIVNNMLTFVVDPGRLVDHDWMQAEIDAVTRYVKGSPPASPGGTVMVAGDPERKMVAERQSAGIPVDDGTWEEILQAGEQVGLSRSRLESFVAAKMPCR</sequence>
<dbReference type="OrthoDB" id="924592at2"/>
<gene>
    <name evidence="3" type="ORF">JN12_03067</name>
</gene>
<dbReference type="EMBL" id="VLLN01000021">
    <property type="protein sequence ID" value="TWJ17528.1"/>
    <property type="molecule type" value="Genomic_DNA"/>
</dbReference>
<keyword evidence="2" id="KW-0560">Oxidoreductase</keyword>
<dbReference type="InterPro" id="IPR036111">
    <property type="entry name" value="Mal/L-sulfo/L-lacto_DH-like_sf"/>
</dbReference>
<dbReference type="Gene3D" id="3.30.1370.60">
    <property type="entry name" value="Hypothetical oxidoreductase yiak, domain 2"/>
    <property type="match status" value="1"/>
</dbReference>
<dbReference type="Proteomes" id="UP000319449">
    <property type="component" value="Unassembled WGS sequence"/>
</dbReference>
<evidence type="ECO:0000256" key="1">
    <source>
        <dbReference type="ARBA" id="ARBA00006056"/>
    </source>
</evidence>
<accession>A0A562VI65</accession>
<dbReference type="SUPFAM" id="SSF89733">
    <property type="entry name" value="L-sulfolactate dehydrogenase-like"/>
    <property type="match status" value="1"/>
</dbReference>
<comment type="caution">
    <text evidence="3">The sequence shown here is derived from an EMBL/GenBank/DDBJ whole genome shotgun (WGS) entry which is preliminary data.</text>
</comment>
<dbReference type="InterPro" id="IPR043143">
    <property type="entry name" value="Mal/L-sulf/L-lact_DH-like_NADP"/>
</dbReference>
<proteinExistence type="inferred from homology"/>
<protein>
    <submittedName>
        <fullName evidence="3">Putative oxidoreductase</fullName>
    </submittedName>
</protein>
<name>A0A562VI65_9BACT</name>
<organism evidence="3 4">
    <name type="scientific">Geobacter argillaceus</name>
    <dbReference type="NCBI Taxonomy" id="345631"/>
    <lineage>
        <taxon>Bacteria</taxon>
        <taxon>Pseudomonadati</taxon>
        <taxon>Thermodesulfobacteriota</taxon>
        <taxon>Desulfuromonadia</taxon>
        <taxon>Geobacterales</taxon>
        <taxon>Geobacteraceae</taxon>
        <taxon>Geobacter</taxon>
    </lineage>
</organism>
<keyword evidence="4" id="KW-1185">Reference proteome</keyword>
<dbReference type="Pfam" id="PF02615">
    <property type="entry name" value="Ldh_2"/>
    <property type="match status" value="1"/>
</dbReference>
<reference evidence="3 4" key="1">
    <citation type="submission" date="2019-07" db="EMBL/GenBank/DDBJ databases">
        <title>Genomic Encyclopedia of Archaeal and Bacterial Type Strains, Phase II (KMG-II): from individual species to whole genera.</title>
        <authorList>
            <person name="Goeker M."/>
        </authorList>
    </citation>
    <scope>NUCLEOTIDE SEQUENCE [LARGE SCALE GENOMIC DNA]</scope>
    <source>
        <strain evidence="3 4">ATCC BAA-1139</strain>
    </source>
</reference>
<dbReference type="RefSeq" id="WP_145024321.1">
    <property type="nucleotide sequence ID" value="NZ_VLLN01000021.1"/>
</dbReference>
<dbReference type="AlphaFoldDB" id="A0A562VI65"/>
<comment type="similarity">
    <text evidence="1">Belongs to the LDH2/MDH2 oxidoreductase family.</text>
</comment>
<dbReference type="InterPro" id="IPR003767">
    <property type="entry name" value="Malate/L-lactate_DH-like"/>
</dbReference>
<dbReference type="NCBIfam" id="NF007504">
    <property type="entry name" value="PRK10098.1"/>
    <property type="match status" value="1"/>
</dbReference>
<dbReference type="InterPro" id="IPR043144">
    <property type="entry name" value="Mal/L-sulf/L-lact_DH-like_ah"/>
</dbReference>
<evidence type="ECO:0000313" key="4">
    <source>
        <dbReference type="Proteomes" id="UP000319449"/>
    </source>
</evidence>
<dbReference type="PANTHER" id="PTHR11091">
    <property type="entry name" value="OXIDOREDUCTASE-RELATED"/>
    <property type="match status" value="1"/>
</dbReference>
<evidence type="ECO:0000313" key="3">
    <source>
        <dbReference type="EMBL" id="TWJ17528.1"/>
    </source>
</evidence>